<feature type="region of interest" description="Disordered" evidence="1">
    <location>
        <begin position="1"/>
        <end position="27"/>
    </location>
</feature>
<name>A0AAV9X5A7_9PEZI</name>
<evidence type="ECO:0000313" key="2">
    <source>
        <dbReference type="EMBL" id="KAK6537272.1"/>
    </source>
</evidence>
<reference evidence="2 3" key="1">
    <citation type="submission" date="2019-10" db="EMBL/GenBank/DDBJ databases">
        <authorList>
            <person name="Palmer J.M."/>
        </authorList>
    </citation>
    <scope>NUCLEOTIDE SEQUENCE [LARGE SCALE GENOMIC DNA]</scope>
    <source>
        <strain evidence="2 3">TWF694</strain>
    </source>
</reference>
<gene>
    <name evidence="2" type="ORF">TWF694_011464</name>
</gene>
<proteinExistence type="predicted"/>
<dbReference type="AlphaFoldDB" id="A0AAV9X5A7"/>
<keyword evidence="3" id="KW-1185">Reference proteome</keyword>
<evidence type="ECO:0000313" key="3">
    <source>
        <dbReference type="Proteomes" id="UP001365542"/>
    </source>
</evidence>
<protein>
    <submittedName>
        <fullName evidence="2">Uncharacterized protein</fullName>
    </submittedName>
</protein>
<sequence length="67" mass="7133">MDGTHPSGVESSSSSAPSQPTAAPEMESILNELGNIKATSHPCTYESRLLNLLRINTEQVGSILHKV</sequence>
<dbReference type="Proteomes" id="UP001365542">
    <property type="component" value="Unassembled WGS sequence"/>
</dbReference>
<accession>A0AAV9X5A7</accession>
<dbReference type="EMBL" id="JAVHJO010000009">
    <property type="protein sequence ID" value="KAK6537272.1"/>
    <property type="molecule type" value="Genomic_DNA"/>
</dbReference>
<feature type="compositionally biased region" description="Low complexity" evidence="1">
    <location>
        <begin position="11"/>
        <end position="24"/>
    </location>
</feature>
<evidence type="ECO:0000256" key="1">
    <source>
        <dbReference type="SAM" id="MobiDB-lite"/>
    </source>
</evidence>
<comment type="caution">
    <text evidence="2">The sequence shown here is derived from an EMBL/GenBank/DDBJ whole genome shotgun (WGS) entry which is preliminary data.</text>
</comment>
<organism evidence="2 3">
    <name type="scientific">Orbilia ellipsospora</name>
    <dbReference type="NCBI Taxonomy" id="2528407"/>
    <lineage>
        <taxon>Eukaryota</taxon>
        <taxon>Fungi</taxon>
        <taxon>Dikarya</taxon>
        <taxon>Ascomycota</taxon>
        <taxon>Pezizomycotina</taxon>
        <taxon>Orbiliomycetes</taxon>
        <taxon>Orbiliales</taxon>
        <taxon>Orbiliaceae</taxon>
        <taxon>Orbilia</taxon>
    </lineage>
</organism>